<dbReference type="CDD" id="cd00761">
    <property type="entry name" value="Glyco_tranf_GTA_type"/>
    <property type="match status" value="1"/>
</dbReference>
<proteinExistence type="predicted"/>
<feature type="domain" description="Glycosyltransferase 2-like" evidence="3">
    <location>
        <begin position="10"/>
        <end position="164"/>
    </location>
</feature>
<dbReference type="Proteomes" id="UP001284033">
    <property type="component" value="Unassembled WGS sequence"/>
</dbReference>
<evidence type="ECO:0000313" key="4">
    <source>
        <dbReference type="EMBL" id="MDY3511699.1"/>
    </source>
</evidence>
<evidence type="ECO:0000259" key="3">
    <source>
        <dbReference type="Pfam" id="PF00535"/>
    </source>
</evidence>
<keyword evidence="2" id="KW-0808">Transferase</keyword>
<dbReference type="PANTHER" id="PTHR22916:SF51">
    <property type="entry name" value="GLYCOSYLTRANSFERASE EPSH-RELATED"/>
    <property type="match status" value="1"/>
</dbReference>
<dbReference type="EMBL" id="JAQZHK010000001">
    <property type="protein sequence ID" value="MDY3511699.1"/>
    <property type="molecule type" value="Genomic_DNA"/>
</dbReference>
<dbReference type="SUPFAM" id="SSF53448">
    <property type="entry name" value="Nucleotide-diphospho-sugar transferases"/>
    <property type="match status" value="1"/>
</dbReference>
<dbReference type="InterPro" id="IPR001173">
    <property type="entry name" value="Glyco_trans_2-like"/>
</dbReference>
<evidence type="ECO:0000256" key="2">
    <source>
        <dbReference type="ARBA" id="ARBA00022679"/>
    </source>
</evidence>
<name>A0AAP6HCJ8_RIEAN</name>
<evidence type="ECO:0000313" key="5">
    <source>
        <dbReference type="Proteomes" id="UP001284033"/>
    </source>
</evidence>
<reference evidence="4" key="1">
    <citation type="submission" date="2023-01" db="EMBL/GenBank/DDBJ databases">
        <title>Genome-based studies on antimicrobial resistance profiles of Riemerella anatipestifer in China, 1994 to 2021.</title>
        <authorList>
            <person name="Yang Z."/>
            <person name="Zhu D."/>
        </authorList>
    </citation>
    <scope>NUCLEOTIDE SEQUENCE</scope>
    <source>
        <strain evidence="4">RCAD1218</strain>
    </source>
</reference>
<dbReference type="Pfam" id="PF00535">
    <property type="entry name" value="Glycos_transf_2"/>
    <property type="match status" value="1"/>
</dbReference>
<dbReference type="GO" id="GO:0016758">
    <property type="term" value="F:hexosyltransferase activity"/>
    <property type="evidence" value="ECO:0007669"/>
    <property type="project" value="UniProtKB-ARBA"/>
</dbReference>
<dbReference type="InterPro" id="IPR029044">
    <property type="entry name" value="Nucleotide-diphossugar_trans"/>
</dbReference>
<dbReference type="PANTHER" id="PTHR22916">
    <property type="entry name" value="GLYCOSYLTRANSFERASE"/>
    <property type="match status" value="1"/>
</dbReference>
<dbReference type="RefSeq" id="WP_253037570.1">
    <property type="nucleotide sequence ID" value="NZ_CP168322.1"/>
</dbReference>
<keyword evidence="1" id="KW-0328">Glycosyltransferase</keyword>
<organism evidence="4 5">
    <name type="scientific">Riemerella anatipestifer</name>
    <name type="common">Moraxella anatipestifer</name>
    <dbReference type="NCBI Taxonomy" id="34085"/>
    <lineage>
        <taxon>Bacteria</taxon>
        <taxon>Pseudomonadati</taxon>
        <taxon>Bacteroidota</taxon>
        <taxon>Flavobacteriia</taxon>
        <taxon>Flavobacteriales</taxon>
        <taxon>Weeksellaceae</taxon>
        <taxon>Riemerella</taxon>
    </lineage>
</organism>
<sequence length="336" mass="40015">MNDITTPLFSIITPVYNSADYLKKCINSVLAQTQKSWELLLIDDGSTDDSLSICEYFGKNHENILVYSQENRGVSAARNLGIERSRGKYLCFIDSDDWVDEDYLENFVRNMGEGNFMVVQDHKRILENGKEIIRSVNGFNNEIFTLPKDLSKLIKEYRYIQGYACGKLYIRELIFDNNLRFNKKVTMGEDEIFYHKYLQLIYKIIFIASDSYNYVARLNSLTSRHAGYTSEFMYTLECNKFYHYILKNDNSEANKKYFTDKFSRNFNHLLRTIIYHSRQYSRQERVQFLKDIYIANRESLRYLKGDTVLKKIDYFLFKMKMFYLLDIILILKTKYN</sequence>
<gene>
    <name evidence="4" type="ORF">PG303_00530</name>
</gene>
<dbReference type="Gene3D" id="3.90.550.10">
    <property type="entry name" value="Spore Coat Polysaccharide Biosynthesis Protein SpsA, Chain A"/>
    <property type="match status" value="1"/>
</dbReference>
<accession>A0AAP6HCJ8</accession>
<dbReference type="AlphaFoldDB" id="A0AAP6HCJ8"/>
<comment type="caution">
    <text evidence="4">The sequence shown here is derived from an EMBL/GenBank/DDBJ whole genome shotgun (WGS) entry which is preliminary data.</text>
</comment>
<evidence type="ECO:0000256" key="1">
    <source>
        <dbReference type="ARBA" id="ARBA00022676"/>
    </source>
</evidence>
<protein>
    <submittedName>
        <fullName evidence="4">Glycosyltransferase family 2 protein</fullName>
    </submittedName>
</protein>